<feature type="chain" id="PRO_5003990641" evidence="1">
    <location>
        <begin position="17"/>
        <end position="153"/>
    </location>
</feature>
<dbReference type="EMBL" id="KB007982">
    <property type="protein sequence ID" value="ELR16777.1"/>
    <property type="molecule type" value="Genomic_DNA"/>
</dbReference>
<evidence type="ECO:0000313" key="2">
    <source>
        <dbReference type="EMBL" id="ELR16777.1"/>
    </source>
</evidence>
<sequence length="153" mass="17344">MAKWAVVSVVLVLALALYPLLRFTTVPYEHSVLIKAPRAKEEGDVLVYDVTEALPVFGRIVNNTVQVTRSFQVGKGYHHIDSEVKAYGLAQYLFSAKHRFTLQLTDTMWVTAPYVLVEHYIGPTAFSAHQALVRTLKQIMEDEQDREDELATH</sequence>
<evidence type="ECO:0000313" key="3">
    <source>
        <dbReference type="Proteomes" id="UP000011083"/>
    </source>
</evidence>
<keyword evidence="3" id="KW-1185">Reference proteome</keyword>
<proteinExistence type="predicted"/>
<gene>
    <name evidence="2" type="ORF">ACA1_382570</name>
</gene>
<keyword evidence="1" id="KW-0732">Signal</keyword>
<organism evidence="2 3">
    <name type="scientific">Acanthamoeba castellanii (strain ATCC 30010 / Neff)</name>
    <dbReference type="NCBI Taxonomy" id="1257118"/>
    <lineage>
        <taxon>Eukaryota</taxon>
        <taxon>Amoebozoa</taxon>
        <taxon>Discosea</taxon>
        <taxon>Longamoebia</taxon>
        <taxon>Centramoebida</taxon>
        <taxon>Acanthamoebidae</taxon>
        <taxon>Acanthamoeba</taxon>
    </lineage>
</organism>
<dbReference type="AlphaFoldDB" id="L8GV19"/>
<reference evidence="2 3" key="1">
    <citation type="journal article" date="2013" name="Genome Biol.">
        <title>Genome of Acanthamoeba castellanii highlights extensive lateral gene transfer and early evolution of tyrosine kinase signaling.</title>
        <authorList>
            <person name="Clarke M."/>
            <person name="Lohan A.J."/>
            <person name="Liu B."/>
            <person name="Lagkouvardos I."/>
            <person name="Roy S."/>
            <person name="Zafar N."/>
            <person name="Bertelli C."/>
            <person name="Schilde C."/>
            <person name="Kianianmomeni A."/>
            <person name="Burglin T.R."/>
            <person name="Frech C."/>
            <person name="Turcotte B."/>
            <person name="Kopec K.O."/>
            <person name="Synnott J.M."/>
            <person name="Choo C."/>
            <person name="Paponov I."/>
            <person name="Finkler A."/>
            <person name="Soon Heng Tan C."/>
            <person name="Hutchins A.P."/>
            <person name="Weinmeier T."/>
            <person name="Rattei T."/>
            <person name="Chu J.S."/>
            <person name="Gimenez G."/>
            <person name="Irimia M."/>
            <person name="Rigden D.J."/>
            <person name="Fitzpatrick D.A."/>
            <person name="Lorenzo-Morales J."/>
            <person name="Bateman A."/>
            <person name="Chiu C.H."/>
            <person name="Tang P."/>
            <person name="Hegemann P."/>
            <person name="Fromm H."/>
            <person name="Raoult D."/>
            <person name="Greub G."/>
            <person name="Miranda-Saavedra D."/>
            <person name="Chen N."/>
            <person name="Nash P."/>
            <person name="Ginger M.L."/>
            <person name="Horn M."/>
            <person name="Schaap P."/>
            <person name="Caler L."/>
            <person name="Loftus B."/>
        </authorList>
    </citation>
    <scope>NUCLEOTIDE SEQUENCE [LARGE SCALE GENOMIC DNA]</scope>
    <source>
        <strain evidence="2 3">Neff</strain>
    </source>
</reference>
<protein>
    <submittedName>
        <fullName evidence="2">Uncharacterized protein</fullName>
    </submittedName>
</protein>
<dbReference type="Proteomes" id="UP000011083">
    <property type="component" value="Unassembled WGS sequence"/>
</dbReference>
<evidence type="ECO:0000256" key="1">
    <source>
        <dbReference type="SAM" id="SignalP"/>
    </source>
</evidence>
<accession>L8GV19</accession>
<dbReference type="RefSeq" id="XP_004338790.1">
    <property type="nucleotide sequence ID" value="XM_004338742.1"/>
</dbReference>
<feature type="signal peptide" evidence="1">
    <location>
        <begin position="1"/>
        <end position="16"/>
    </location>
</feature>
<dbReference type="VEuPathDB" id="AmoebaDB:ACA1_382570"/>
<name>L8GV19_ACACF</name>
<dbReference type="KEGG" id="acan:ACA1_382570"/>
<dbReference type="GeneID" id="14917503"/>